<evidence type="ECO:0000313" key="2">
    <source>
        <dbReference type="Proteomes" id="UP000001194"/>
    </source>
</evidence>
<keyword evidence="2" id="KW-1185">Reference proteome</keyword>
<reference evidence="1 2" key="1">
    <citation type="journal article" date="2008" name="Nature">
        <title>The genome of Laccaria bicolor provides insights into mycorrhizal symbiosis.</title>
        <authorList>
            <person name="Martin F."/>
            <person name="Aerts A."/>
            <person name="Ahren D."/>
            <person name="Brun A."/>
            <person name="Danchin E.G.J."/>
            <person name="Duchaussoy F."/>
            <person name="Gibon J."/>
            <person name="Kohler A."/>
            <person name="Lindquist E."/>
            <person name="Pereda V."/>
            <person name="Salamov A."/>
            <person name="Shapiro H.J."/>
            <person name="Wuyts J."/>
            <person name="Blaudez D."/>
            <person name="Buee M."/>
            <person name="Brokstein P."/>
            <person name="Canbaeck B."/>
            <person name="Cohen D."/>
            <person name="Courty P.E."/>
            <person name="Coutinho P.M."/>
            <person name="Delaruelle C."/>
            <person name="Detter J.C."/>
            <person name="Deveau A."/>
            <person name="DiFazio S."/>
            <person name="Duplessis S."/>
            <person name="Fraissinet-Tachet L."/>
            <person name="Lucic E."/>
            <person name="Frey-Klett P."/>
            <person name="Fourrey C."/>
            <person name="Feussner I."/>
            <person name="Gay G."/>
            <person name="Grimwood J."/>
            <person name="Hoegger P.J."/>
            <person name="Jain P."/>
            <person name="Kilaru S."/>
            <person name="Labbe J."/>
            <person name="Lin Y.C."/>
            <person name="Legue V."/>
            <person name="Le Tacon F."/>
            <person name="Marmeisse R."/>
            <person name="Melayah D."/>
            <person name="Montanini B."/>
            <person name="Muratet M."/>
            <person name="Nehls U."/>
            <person name="Niculita-Hirzel H."/>
            <person name="Oudot-Le Secq M.P."/>
            <person name="Peter M."/>
            <person name="Quesneville H."/>
            <person name="Rajashekar B."/>
            <person name="Reich M."/>
            <person name="Rouhier N."/>
            <person name="Schmutz J."/>
            <person name="Yin T."/>
            <person name="Chalot M."/>
            <person name="Henrissat B."/>
            <person name="Kuees U."/>
            <person name="Lucas S."/>
            <person name="Van de Peer Y."/>
            <person name="Podila G.K."/>
            <person name="Polle A."/>
            <person name="Pukkila P.J."/>
            <person name="Richardson P.M."/>
            <person name="Rouze P."/>
            <person name="Sanders I.R."/>
            <person name="Stajich J.E."/>
            <person name="Tunlid A."/>
            <person name="Tuskan G."/>
            <person name="Grigoriev I.V."/>
        </authorList>
    </citation>
    <scope>NUCLEOTIDE SEQUENCE [LARGE SCALE GENOMIC DNA]</scope>
    <source>
        <strain evidence="2">S238N-H82 / ATCC MYA-4686</strain>
    </source>
</reference>
<dbReference type="RefSeq" id="XP_001891229.1">
    <property type="nucleotide sequence ID" value="XM_001891194.1"/>
</dbReference>
<dbReference type="HOGENOM" id="CLU_095772_0_0_1"/>
<dbReference type="KEGG" id="lbc:LACBIDRAFT_310416"/>
<dbReference type="PANTHER" id="PTHR47718">
    <property type="entry name" value="OS01G0519700 PROTEIN"/>
    <property type="match status" value="1"/>
</dbReference>
<dbReference type="OrthoDB" id="3261031at2759"/>
<proteinExistence type="predicted"/>
<evidence type="ECO:0000313" key="1">
    <source>
        <dbReference type="EMBL" id="EDQ98120.1"/>
    </source>
</evidence>
<name>B0E4W1_LACBS</name>
<dbReference type="EMBL" id="DS547522">
    <property type="protein sequence ID" value="EDQ98120.1"/>
    <property type="molecule type" value="Genomic_DNA"/>
</dbReference>
<organism evidence="2">
    <name type="scientific">Laccaria bicolor (strain S238N-H82 / ATCC MYA-4686)</name>
    <name type="common">Bicoloured deceiver</name>
    <name type="synonym">Laccaria laccata var. bicolor</name>
    <dbReference type="NCBI Taxonomy" id="486041"/>
    <lineage>
        <taxon>Eukaryota</taxon>
        <taxon>Fungi</taxon>
        <taxon>Dikarya</taxon>
        <taxon>Basidiomycota</taxon>
        <taxon>Agaricomycotina</taxon>
        <taxon>Agaricomycetes</taxon>
        <taxon>Agaricomycetidae</taxon>
        <taxon>Agaricales</taxon>
        <taxon>Agaricineae</taxon>
        <taxon>Hydnangiaceae</taxon>
        <taxon>Laccaria</taxon>
    </lineage>
</organism>
<accession>B0E4W1</accession>
<dbReference type="Proteomes" id="UP000001194">
    <property type="component" value="Unassembled WGS sequence"/>
</dbReference>
<dbReference type="AlphaFoldDB" id="B0E4W1"/>
<dbReference type="PANTHER" id="PTHR47718:SF7">
    <property type="entry name" value="PROTEIN FAR1-RELATED SEQUENCE"/>
    <property type="match status" value="1"/>
</dbReference>
<sequence length="310" mass="35528">MVVHEMLDGLVSDHHRSIIASAHRILPLTPHFFCIHHLDTNVATNVCRSLGSQWSEFTQMFWQVYHAVSPEEFDCLWLILLTHFPSARQYLEDELYPCRSQWAWAYTSFQFTCGVRTNGCVEGENRVNKTIGGPKKSTIQLFNGVNERTTGQGVQDMIRVHEASRRQHAGPIKSVFPGPLQVLRMYVGPHALQRSFKEMELSMFYHMEVLQQPDGVRDWHMVNRFENDTSYIGTAWLLRLAQGQGLQVQHLLRITHLGHGTTHILAILPNNQYVCNCCMGMNIGIPCCHYFQALSVVTNLHFIIGVVRAW</sequence>
<gene>
    <name evidence="1" type="ORF">LACBIDRAFT_310416</name>
</gene>
<dbReference type="GeneID" id="6086885"/>
<dbReference type="InParanoid" id="B0E4W1"/>
<protein>
    <submittedName>
        <fullName evidence="1">Predicted protein</fullName>
    </submittedName>
</protein>